<keyword evidence="2" id="KW-0238">DNA-binding</keyword>
<evidence type="ECO:0000259" key="5">
    <source>
        <dbReference type="PROSITE" id="PS50110"/>
    </source>
</evidence>
<evidence type="ECO:0000313" key="7">
    <source>
        <dbReference type="Proteomes" id="UP000052052"/>
    </source>
</evidence>
<comment type="caution">
    <text evidence="6">The sequence shown here is derived from an EMBL/GenBank/DDBJ whole genome shotgun (WGS) entry which is preliminary data.</text>
</comment>
<feature type="domain" description="Response regulatory" evidence="5">
    <location>
        <begin position="4"/>
        <end position="123"/>
    </location>
</feature>
<dbReference type="GO" id="GO:0000160">
    <property type="term" value="P:phosphorelay signal transduction system"/>
    <property type="evidence" value="ECO:0007669"/>
    <property type="project" value="InterPro"/>
</dbReference>
<dbReference type="InterPro" id="IPR011006">
    <property type="entry name" value="CheY-like_superfamily"/>
</dbReference>
<dbReference type="Pfam" id="PF00072">
    <property type="entry name" value="Response_reg"/>
    <property type="match status" value="1"/>
</dbReference>
<dbReference type="Gene3D" id="1.10.10.10">
    <property type="entry name" value="Winged helix-like DNA-binding domain superfamily/Winged helix DNA-binding domain"/>
    <property type="match status" value="1"/>
</dbReference>
<dbReference type="GO" id="GO:0003677">
    <property type="term" value="F:DNA binding"/>
    <property type="evidence" value="ECO:0007669"/>
    <property type="project" value="UniProtKB-KW"/>
</dbReference>
<dbReference type="EMBL" id="LDJL01000011">
    <property type="protein sequence ID" value="KRG68767.1"/>
    <property type="molecule type" value="Genomic_DNA"/>
</dbReference>
<dbReference type="InterPro" id="IPR036388">
    <property type="entry name" value="WH-like_DNA-bd_sf"/>
</dbReference>
<dbReference type="SUPFAM" id="SSF46894">
    <property type="entry name" value="C-terminal effector domain of the bipartite response regulators"/>
    <property type="match status" value="1"/>
</dbReference>
<evidence type="ECO:0000256" key="3">
    <source>
        <dbReference type="PROSITE-ProRule" id="PRU00169"/>
    </source>
</evidence>
<evidence type="ECO:0008006" key="8">
    <source>
        <dbReference type="Google" id="ProtNLM"/>
    </source>
</evidence>
<keyword evidence="1 3" id="KW-0597">Phosphoprotein</keyword>
<dbReference type="PANTHER" id="PTHR43214:SF17">
    <property type="entry name" value="TRANSCRIPTIONAL REGULATORY PROTEIN RCSB"/>
    <property type="match status" value="1"/>
</dbReference>
<evidence type="ECO:0000259" key="4">
    <source>
        <dbReference type="PROSITE" id="PS50043"/>
    </source>
</evidence>
<dbReference type="SMART" id="SM00421">
    <property type="entry name" value="HTH_LUXR"/>
    <property type="match status" value="1"/>
</dbReference>
<dbReference type="PANTHER" id="PTHR43214">
    <property type="entry name" value="TWO-COMPONENT RESPONSE REGULATOR"/>
    <property type="match status" value="1"/>
</dbReference>
<dbReference type="Proteomes" id="UP000052052">
    <property type="component" value="Unassembled WGS sequence"/>
</dbReference>
<name>A0A0R0CG90_9GAMM</name>
<feature type="domain" description="HTH luxR-type" evidence="4">
    <location>
        <begin position="148"/>
        <end position="213"/>
    </location>
</feature>
<gene>
    <name evidence="6" type="ORF">ABB29_09710</name>
</gene>
<proteinExistence type="predicted"/>
<keyword evidence="7" id="KW-1185">Reference proteome</keyword>
<dbReference type="InterPro" id="IPR039420">
    <property type="entry name" value="WalR-like"/>
</dbReference>
<dbReference type="PROSITE" id="PS00622">
    <property type="entry name" value="HTH_LUXR_1"/>
    <property type="match status" value="1"/>
</dbReference>
<feature type="modified residue" description="4-aspartylphosphate" evidence="3">
    <location>
        <position position="55"/>
    </location>
</feature>
<dbReference type="InterPro" id="IPR058245">
    <property type="entry name" value="NreC/VraR/RcsB-like_REC"/>
</dbReference>
<dbReference type="RefSeq" id="WP_057658551.1">
    <property type="nucleotide sequence ID" value="NZ_LDJL01000011.1"/>
</dbReference>
<dbReference type="PRINTS" id="PR00038">
    <property type="entry name" value="HTHLUXR"/>
</dbReference>
<dbReference type="SUPFAM" id="SSF52172">
    <property type="entry name" value="CheY-like"/>
    <property type="match status" value="1"/>
</dbReference>
<dbReference type="STRING" id="344882.ABB29_09710"/>
<evidence type="ECO:0000313" key="6">
    <source>
        <dbReference type="EMBL" id="KRG68767.1"/>
    </source>
</evidence>
<dbReference type="PROSITE" id="PS50043">
    <property type="entry name" value="HTH_LUXR_2"/>
    <property type="match status" value="1"/>
</dbReference>
<reference evidence="6 7" key="1">
    <citation type="submission" date="2015-05" db="EMBL/GenBank/DDBJ databases">
        <title>Genome sequencing and analysis of members of genus Stenotrophomonas.</title>
        <authorList>
            <person name="Patil P.P."/>
            <person name="Midha S."/>
            <person name="Patil P.B."/>
        </authorList>
    </citation>
    <scope>NUCLEOTIDE SEQUENCE [LARGE SCALE GENOMIC DNA]</scope>
    <source>
        <strain evidence="6 7">DSM 21858</strain>
    </source>
</reference>
<dbReference type="AlphaFoldDB" id="A0A0R0CG90"/>
<organism evidence="6 7">
    <name type="scientific">Pseudoxanthomonas dokdonensis</name>
    <dbReference type="NCBI Taxonomy" id="344882"/>
    <lineage>
        <taxon>Bacteria</taxon>
        <taxon>Pseudomonadati</taxon>
        <taxon>Pseudomonadota</taxon>
        <taxon>Gammaproteobacteria</taxon>
        <taxon>Lysobacterales</taxon>
        <taxon>Lysobacteraceae</taxon>
        <taxon>Pseudoxanthomonas</taxon>
    </lineage>
</organism>
<dbReference type="CDD" id="cd06170">
    <property type="entry name" value="LuxR_C_like"/>
    <property type="match status" value="1"/>
</dbReference>
<dbReference type="PROSITE" id="PS50110">
    <property type="entry name" value="RESPONSE_REGULATORY"/>
    <property type="match status" value="1"/>
</dbReference>
<protein>
    <recommendedName>
        <fullName evidence="8">LuxR family transcriptional regulator</fullName>
    </recommendedName>
</protein>
<dbReference type="InterPro" id="IPR001789">
    <property type="entry name" value="Sig_transdc_resp-reg_receiver"/>
</dbReference>
<dbReference type="Pfam" id="PF00196">
    <property type="entry name" value="GerE"/>
    <property type="match status" value="1"/>
</dbReference>
<dbReference type="OrthoDB" id="4313922at2"/>
<dbReference type="InterPro" id="IPR000792">
    <property type="entry name" value="Tscrpt_reg_LuxR_C"/>
</dbReference>
<dbReference type="GO" id="GO:0006355">
    <property type="term" value="P:regulation of DNA-templated transcription"/>
    <property type="evidence" value="ECO:0007669"/>
    <property type="project" value="InterPro"/>
</dbReference>
<sequence length="213" mass="22909">MKKKIIIADDHPVVMLGARMLIENAGLGEVVAEVTTPAELHEALASHECDLLIADLSMPVPGMVDGYGMIAGVRHRYPQLPILLMTSMANIGILERLLVLGNIGVVGKGADMDELPSAVHAVNRGSTYVSREIRARREGMHEAGATAAHGSLDLLSPKEMEVVRLLLSGLSVTQVAEALHRSKATISRQKHSAMKKLAVRNDVELYEIARAGL</sequence>
<evidence type="ECO:0000256" key="1">
    <source>
        <dbReference type="ARBA" id="ARBA00022553"/>
    </source>
</evidence>
<accession>A0A0R0CG90</accession>
<dbReference type="CDD" id="cd17535">
    <property type="entry name" value="REC_NarL-like"/>
    <property type="match status" value="1"/>
</dbReference>
<dbReference type="InterPro" id="IPR016032">
    <property type="entry name" value="Sig_transdc_resp-reg_C-effctor"/>
</dbReference>
<dbReference type="Gene3D" id="3.40.50.2300">
    <property type="match status" value="1"/>
</dbReference>
<evidence type="ECO:0000256" key="2">
    <source>
        <dbReference type="ARBA" id="ARBA00023125"/>
    </source>
</evidence>
<dbReference type="SMART" id="SM00448">
    <property type="entry name" value="REC"/>
    <property type="match status" value="1"/>
</dbReference>
<dbReference type="PATRIC" id="fig|344882.3.peg.310"/>